<evidence type="ECO:0000256" key="7">
    <source>
        <dbReference type="ARBA" id="ARBA00022833"/>
    </source>
</evidence>
<feature type="binding site" evidence="10">
    <location>
        <position position="275"/>
    </location>
    <ligand>
        <name>Zn(2+)</name>
        <dbReference type="ChEBI" id="CHEBI:29105"/>
    </ligand>
</feature>
<dbReference type="CDD" id="cd04466">
    <property type="entry name" value="S1_YloQ_GTPase"/>
    <property type="match status" value="1"/>
</dbReference>
<evidence type="ECO:0000256" key="3">
    <source>
        <dbReference type="ARBA" id="ARBA00022723"/>
    </source>
</evidence>
<evidence type="ECO:0000256" key="8">
    <source>
        <dbReference type="ARBA" id="ARBA00022884"/>
    </source>
</evidence>
<feature type="binding site" evidence="10">
    <location>
        <position position="273"/>
    </location>
    <ligand>
        <name>Zn(2+)</name>
        <dbReference type="ChEBI" id="CHEBI:29105"/>
    </ligand>
</feature>
<comment type="cofactor">
    <cofactor evidence="10">
        <name>Zn(2+)</name>
        <dbReference type="ChEBI" id="CHEBI:29105"/>
    </cofactor>
    <text evidence="10">Binds 1 zinc ion per subunit.</text>
</comment>
<feature type="binding site" evidence="10">
    <location>
        <begin position="131"/>
        <end position="134"/>
    </location>
    <ligand>
        <name>GTP</name>
        <dbReference type="ChEBI" id="CHEBI:37565"/>
    </ligand>
</feature>
<reference evidence="13 14" key="1">
    <citation type="submission" date="2020-08" db="EMBL/GenBank/DDBJ databases">
        <title>Genome public.</title>
        <authorList>
            <person name="Liu C."/>
            <person name="Sun Q."/>
        </authorList>
    </citation>
    <scope>NUCLEOTIDE SEQUENCE [LARGE SCALE GENOMIC DNA]</scope>
    <source>
        <strain evidence="13 14">New-7</strain>
    </source>
</reference>
<evidence type="ECO:0000313" key="13">
    <source>
        <dbReference type="EMBL" id="MBC5615830.1"/>
    </source>
</evidence>
<gene>
    <name evidence="10 13" type="primary">rsgA</name>
    <name evidence="13" type="ORF">H8S08_02175</name>
</gene>
<dbReference type="HAMAP" id="MF_01820">
    <property type="entry name" value="GTPase_RsgA"/>
    <property type="match status" value="1"/>
</dbReference>
<proteinExistence type="inferred from homology"/>
<sequence length="312" mass="34523">MESARSALVIKSTGSWYTLRDDASGQTVTCRIRGNLRLKGSRTTNPVVVGDRVEYEQPEGATGVVTKILPRRNYIIRRASNLSKESHIIAANVDQAFLVVSLFLPSTNCEFIDRFLVTAEAYRIPVTLLLNKCDLYATDALQDAQTEFLKIYRSAGYEVIELSATQQTGIDAFKKMLPGKTSLLSGNSGVGKSTLIRAIDPSLDIRIGAVSASSSKGKHTTTFSEMYPLAGGGYLIDTPGIKGFGLIDIENDEICRYFPDLFRYAPRCGYYNCTHTHEPACAVREALRAGEIGLSRYESYLKLLDDDQKYRK</sequence>
<evidence type="ECO:0000256" key="10">
    <source>
        <dbReference type="HAMAP-Rule" id="MF_01820"/>
    </source>
</evidence>
<dbReference type="Gene3D" id="2.40.50.140">
    <property type="entry name" value="Nucleic acid-binding proteins"/>
    <property type="match status" value="1"/>
</dbReference>
<feature type="domain" description="EngC GTPase" evidence="11">
    <location>
        <begin position="91"/>
        <end position="242"/>
    </location>
</feature>
<evidence type="ECO:0000256" key="6">
    <source>
        <dbReference type="ARBA" id="ARBA00022801"/>
    </source>
</evidence>
<dbReference type="InterPro" id="IPR031944">
    <property type="entry name" value="RsgA_N"/>
</dbReference>
<dbReference type="SUPFAM" id="SSF50249">
    <property type="entry name" value="Nucleic acid-binding proteins"/>
    <property type="match status" value="1"/>
</dbReference>
<comment type="subunit">
    <text evidence="10">Monomer. Associates with 30S ribosomal subunit, binds 16S rRNA.</text>
</comment>
<dbReference type="PANTHER" id="PTHR32120:SF11">
    <property type="entry name" value="SMALL RIBOSOMAL SUBUNIT BIOGENESIS GTPASE RSGA 1, MITOCHONDRIAL-RELATED"/>
    <property type="match status" value="1"/>
</dbReference>
<dbReference type="InterPro" id="IPR010914">
    <property type="entry name" value="RsgA_GTPase_dom"/>
</dbReference>
<keyword evidence="14" id="KW-1185">Reference proteome</keyword>
<keyword evidence="7 10" id="KW-0862">Zinc</keyword>
<feature type="domain" description="CP-type G" evidence="12">
    <location>
        <begin position="82"/>
        <end position="244"/>
    </location>
</feature>
<keyword evidence="8 10" id="KW-0694">RNA-binding</keyword>
<dbReference type="InterPro" id="IPR012340">
    <property type="entry name" value="NA-bd_OB-fold"/>
</dbReference>
<feature type="binding site" evidence="10">
    <location>
        <position position="281"/>
    </location>
    <ligand>
        <name>Zn(2+)</name>
        <dbReference type="ChEBI" id="CHEBI:29105"/>
    </ligand>
</feature>
<evidence type="ECO:0000259" key="11">
    <source>
        <dbReference type="PROSITE" id="PS50936"/>
    </source>
</evidence>
<feature type="binding site" evidence="10">
    <location>
        <position position="268"/>
    </location>
    <ligand>
        <name>Zn(2+)</name>
        <dbReference type="ChEBI" id="CHEBI:29105"/>
    </ligand>
</feature>
<evidence type="ECO:0000259" key="12">
    <source>
        <dbReference type="PROSITE" id="PS51721"/>
    </source>
</evidence>
<dbReference type="EMBL" id="JACOOK010000001">
    <property type="protein sequence ID" value="MBC5615830.1"/>
    <property type="molecule type" value="Genomic_DNA"/>
</dbReference>
<dbReference type="Pfam" id="PF03193">
    <property type="entry name" value="RsgA_GTPase"/>
    <property type="match status" value="1"/>
</dbReference>
<evidence type="ECO:0000313" key="14">
    <source>
        <dbReference type="Proteomes" id="UP000636891"/>
    </source>
</evidence>
<keyword evidence="2 10" id="KW-0690">Ribosome biogenesis</keyword>
<organism evidence="13 14">
    <name type="scientific">Alistipes hominis</name>
    <dbReference type="NCBI Taxonomy" id="2763015"/>
    <lineage>
        <taxon>Bacteria</taxon>
        <taxon>Pseudomonadati</taxon>
        <taxon>Bacteroidota</taxon>
        <taxon>Bacteroidia</taxon>
        <taxon>Bacteroidales</taxon>
        <taxon>Rikenellaceae</taxon>
        <taxon>Alistipes</taxon>
    </lineage>
</organism>
<keyword evidence="3 10" id="KW-0479">Metal-binding</keyword>
<comment type="function">
    <text evidence="10">One of several proteins that assist in the late maturation steps of the functional core of the 30S ribosomal subunit. Helps release RbfA from mature subunits. May play a role in the assembly of ribosomal proteins into the subunit. Circularly permuted GTPase that catalyzes slow GTP hydrolysis, GTPase activity is stimulated by the 30S ribosomal subunit.</text>
</comment>
<dbReference type="EC" id="3.6.1.-" evidence="10"/>
<dbReference type="InterPro" id="IPR027417">
    <property type="entry name" value="P-loop_NTPase"/>
</dbReference>
<dbReference type="SUPFAM" id="SSF52540">
    <property type="entry name" value="P-loop containing nucleoside triphosphate hydrolases"/>
    <property type="match status" value="1"/>
</dbReference>
<dbReference type="Pfam" id="PF16745">
    <property type="entry name" value="RsgA_N"/>
    <property type="match status" value="1"/>
</dbReference>
<evidence type="ECO:0000256" key="2">
    <source>
        <dbReference type="ARBA" id="ARBA00022517"/>
    </source>
</evidence>
<dbReference type="PROSITE" id="PS51721">
    <property type="entry name" value="G_CP"/>
    <property type="match status" value="1"/>
</dbReference>
<evidence type="ECO:0000256" key="5">
    <source>
        <dbReference type="ARBA" id="ARBA00022741"/>
    </source>
</evidence>
<keyword evidence="9 10" id="KW-0342">GTP-binding</keyword>
<dbReference type="Gene3D" id="3.40.50.300">
    <property type="entry name" value="P-loop containing nucleotide triphosphate hydrolases"/>
    <property type="match status" value="1"/>
</dbReference>
<dbReference type="CDD" id="cd01854">
    <property type="entry name" value="YjeQ_EngC"/>
    <property type="match status" value="1"/>
</dbReference>
<evidence type="ECO:0000256" key="9">
    <source>
        <dbReference type="ARBA" id="ARBA00023134"/>
    </source>
</evidence>
<keyword evidence="5 10" id="KW-0547">Nucleotide-binding</keyword>
<comment type="subcellular location">
    <subcellularLocation>
        <location evidence="10">Cytoplasm</location>
    </subcellularLocation>
</comment>
<protein>
    <recommendedName>
        <fullName evidence="10">Small ribosomal subunit biogenesis GTPase RsgA</fullName>
        <ecNumber evidence="10">3.6.1.-</ecNumber>
    </recommendedName>
</protein>
<dbReference type="RefSeq" id="WP_101571167.1">
    <property type="nucleotide sequence ID" value="NZ_JACOOK010000001.1"/>
</dbReference>
<comment type="caution">
    <text evidence="13">The sequence shown here is derived from an EMBL/GenBank/DDBJ whole genome shotgun (WGS) entry which is preliminary data.</text>
</comment>
<feature type="binding site" evidence="10">
    <location>
        <begin position="186"/>
        <end position="194"/>
    </location>
    <ligand>
        <name>GTP</name>
        <dbReference type="ChEBI" id="CHEBI:37565"/>
    </ligand>
</feature>
<comment type="similarity">
    <text evidence="10">Belongs to the TRAFAC class YlqF/YawG GTPase family. RsgA subfamily.</text>
</comment>
<dbReference type="Gene3D" id="1.10.40.50">
    <property type="entry name" value="Probable gtpase engc, domain 3"/>
    <property type="match status" value="1"/>
</dbReference>
<evidence type="ECO:0000256" key="1">
    <source>
        <dbReference type="ARBA" id="ARBA00022490"/>
    </source>
</evidence>
<dbReference type="NCBIfam" id="TIGR00157">
    <property type="entry name" value="ribosome small subunit-dependent GTPase A"/>
    <property type="match status" value="1"/>
</dbReference>
<accession>A0ABR7CJK4</accession>
<keyword evidence="4 10" id="KW-0699">rRNA-binding</keyword>
<keyword evidence="6 10" id="KW-0378">Hydrolase</keyword>
<dbReference type="Proteomes" id="UP000636891">
    <property type="component" value="Unassembled WGS sequence"/>
</dbReference>
<dbReference type="PANTHER" id="PTHR32120">
    <property type="entry name" value="SMALL RIBOSOMAL SUBUNIT BIOGENESIS GTPASE RSGA"/>
    <property type="match status" value="1"/>
</dbReference>
<evidence type="ECO:0000256" key="4">
    <source>
        <dbReference type="ARBA" id="ARBA00022730"/>
    </source>
</evidence>
<dbReference type="InterPro" id="IPR030378">
    <property type="entry name" value="G_CP_dom"/>
</dbReference>
<dbReference type="PROSITE" id="PS50936">
    <property type="entry name" value="ENGC_GTPASE"/>
    <property type="match status" value="1"/>
</dbReference>
<dbReference type="InterPro" id="IPR004881">
    <property type="entry name" value="Ribosome_biogen_GTPase_RsgA"/>
</dbReference>
<name>A0ABR7CJK4_9BACT</name>
<keyword evidence="1 10" id="KW-0963">Cytoplasm</keyword>